<evidence type="ECO:0000313" key="2">
    <source>
        <dbReference type="Proteomes" id="UP001215598"/>
    </source>
</evidence>
<organism evidence="1 2">
    <name type="scientific">Mycena metata</name>
    <dbReference type="NCBI Taxonomy" id="1033252"/>
    <lineage>
        <taxon>Eukaryota</taxon>
        <taxon>Fungi</taxon>
        <taxon>Dikarya</taxon>
        <taxon>Basidiomycota</taxon>
        <taxon>Agaricomycotina</taxon>
        <taxon>Agaricomycetes</taxon>
        <taxon>Agaricomycetidae</taxon>
        <taxon>Agaricales</taxon>
        <taxon>Marasmiineae</taxon>
        <taxon>Mycenaceae</taxon>
        <taxon>Mycena</taxon>
    </lineage>
</organism>
<evidence type="ECO:0000313" key="1">
    <source>
        <dbReference type="EMBL" id="KAJ7767107.1"/>
    </source>
</evidence>
<dbReference type="EMBL" id="JARKIB010000022">
    <property type="protein sequence ID" value="KAJ7767107.1"/>
    <property type="molecule type" value="Genomic_DNA"/>
</dbReference>
<reference evidence="1" key="1">
    <citation type="submission" date="2023-03" db="EMBL/GenBank/DDBJ databases">
        <title>Massive genome expansion in bonnet fungi (Mycena s.s.) driven by repeated elements and novel gene families across ecological guilds.</title>
        <authorList>
            <consortium name="Lawrence Berkeley National Laboratory"/>
            <person name="Harder C.B."/>
            <person name="Miyauchi S."/>
            <person name="Viragh M."/>
            <person name="Kuo A."/>
            <person name="Thoen E."/>
            <person name="Andreopoulos B."/>
            <person name="Lu D."/>
            <person name="Skrede I."/>
            <person name="Drula E."/>
            <person name="Henrissat B."/>
            <person name="Morin E."/>
            <person name="Kohler A."/>
            <person name="Barry K."/>
            <person name="LaButti K."/>
            <person name="Morin E."/>
            <person name="Salamov A."/>
            <person name="Lipzen A."/>
            <person name="Mereny Z."/>
            <person name="Hegedus B."/>
            <person name="Baldrian P."/>
            <person name="Stursova M."/>
            <person name="Weitz H."/>
            <person name="Taylor A."/>
            <person name="Grigoriev I.V."/>
            <person name="Nagy L.G."/>
            <person name="Martin F."/>
            <person name="Kauserud H."/>
        </authorList>
    </citation>
    <scope>NUCLEOTIDE SEQUENCE</scope>
    <source>
        <strain evidence="1">CBHHK182m</strain>
    </source>
</reference>
<gene>
    <name evidence="1" type="ORF">B0H16DRAFT_350769</name>
</gene>
<dbReference type="AlphaFoldDB" id="A0AAD7JMB9"/>
<comment type="caution">
    <text evidence="1">The sequence shown here is derived from an EMBL/GenBank/DDBJ whole genome shotgun (WGS) entry which is preliminary data.</text>
</comment>
<proteinExistence type="predicted"/>
<keyword evidence="2" id="KW-1185">Reference proteome</keyword>
<dbReference type="Proteomes" id="UP001215598">
    <property type="component" value="Unassembled WGS sequence"/>
</dbReference>
<accession>A0AAD7JMB9</accession>
<sequence>MMNTGHWQHGQTQPGDDFKAFGIETSKYGGAFFPESKEFTISGGVFNNITNYHGSFPSDFRLIPLGDIDLQHEIPTGAAIVERPRERRCVRRVYSAKLEGRSSGMTVALYQGDNAEEEWRSAISPLSSVRYHRQTPLLLHPNCGRAGIRILSNYMAL</sequence>
<name>A0AAD7JMB9_9AGAR</name>
<protein>
    <submittedName>
        <fullName evidence="1">Uncharacterized protein</fullName>
    </submittedName>
</protein>